<dbReference type="InterPro" id="IPR000522">
    <property type="entry name" value="ABC_transptr_permease_BtuC"/>
</dbReference>
<proteinExistence type="inferred from homology"/>
<dbReference type="SUPFAM" id="SSF81345">
    <property type="entry name" value="ABC transporter involved in vitamin B12 uptake, BtuC"/>
    <property type="match status" value="1"/>
</dbReference>
<sequence length="367" mass="38661">MSQTDTLTQPRREAGTFTARRRSRAGALGLLAALLVLAVLISVCTGAMAISLPELAGIVTQQLGMEAAYPFEEHQKIIFWFMRLPRICLGILIGAGLSVAGALLQSLFRNPLADPMLIGISSGATLFAVLAIVLGTFFSGLLGGLLGSYLLSFAAFMGACLAILLVYQLSKVNGRSQITTMLLAGIAINAFVNALTGLLISMANDEQLRSITFWGLGSLGGATWTTVLTVLPFIGLTLLYMPRLAKSLNLLALGESQAAHLGVNTTRLKRQTILLVTLTVGASVAVAGTIGFVGLVIPHIIRQAFGPHHRLVLSGSALAGAAVLTLADTLSRTLVAPSELPIGVLTALMGTPVFVYILLKEKRYTHD</sequence>
<comment type="similarity">
    <text evidence="2">Belongs to the binding-protein-dependent transport system permease family. FecCD subfamily.</text>
</comment>
<dbReference type="AlphaFoldDB" id="A0A840TDF8"/>
<dbReference type="GO" id="GO:0005886">
    <property type="term" value="C:plasma membrane"/>
    <property type="evidence" value="ECO:0007669"/>
    <property type="project" value="UniProtKB-SubCell"/>
</dbReference>
<dbReference type="GO" id="GO:0033214">
    <property type="term" value="P:siderophore-iron import into cell"/>
    <property type="evidence" value="ECO:0007669"/>
    <property type="project" value="TreeGrafter"/>
</dbReference>
<evidence type="ECO:0000256" key="1">
    <source>
        <dbReference type="ARBA" id="ARBA00004651"/>
    </source>
</evidence>
<keyword evidence="4" id="KW-1003">Cell membrane</keyword>
<evidence type="ECO:0000256" key="5">
    <source>
        <dbReference type="ARBA" id="ARBA00022692"/>
    </source>
</evidence>
<dbReference type="GO" id="GO:0022857">
    <property type="term" value="F:transmembrane transporter activity"/>
    <property type="evidence" value="ECO:0007669"/>
    <property type="project" value="InterPro"/>
</dbReference>
<organism evidence="9 10">
    <name type="scientific">Rhabdobacter roseus</name>
    <dbReference type="NCBI Taxonomy" id="1655419"/>
    <lineage>
        <taxon>Bacteria</taxon>
        <taxon>Pseudomonadati</taxon>
        <taxon>Bacteroidota</taxon>
        <taxon>Cytophagia</taxon>
        <taxon>Cytophagales</taxon>
        <taxon>Cytophagaceae</taxon>
        <taxon>Rhabdobacter</taxon>
    </lineage>
</organism>
<evidence type="ECO:0000256" key="3">
    <source>
        <dbReference type="ARBA" id="ARBA00022448"/>
    </source>
</evidence>
<dbReference type="CDD" id="cd06550">
    <property type="entry name" value="TM_ABC_iron-siderophores_like"/>
    <property type="match status" value="1"/>
</dbReference>
<keyword evidence="6 8" id="KW-1133">Transmembrane helix</keyword>
<dbReference type="Gene3D" id="1.10.3470.10">
    <property type="entry name" value="ABC transporter involved in vitamin B12 uptake, BtuC"/>
    <property type="match status" value="1"/>
</dbReference>
<feature type="transmembrane region" description="Helical" evidence="8">
    <location>
        <begin position="116"/>
        <end position="142"/>
    </location>
</feature>
<evidence type="ECO:0000256" key="2">
    <source>
        <dbReference type="ARBA" id="ARBA00007935"/>
    </source>
</evidence>
<dbReference type="EMBL" id="JACHGF010000001">
    <property type="protein sequence ID" value="MBB5282136.1"/>
    <property type="molecule type" value="Genomic_DNA"/>
</dbReference>
<protein>
    <submittedName>
        <fullName evidence="9">Iron complex transport system permease protein</fullName>
    </submittedName>
</protein>
<evidence type="ECO:0000313" key="9">
    <source>
        <dbReference type="EMBL" id="MBB5282136.1"/>
    </source>
</evidence>
<evidence type="ECO:0000256" key="4">
    <source>
        <dbReference type="ARBA" id="ARBA00022475"/>
    </source>
</evidence>
<feature type="transmembrane region" description="Helical" evidence="8">
    <location>
        <begin position="273"/>
        <end position="301"/>
    </location>
</feature>
<comment type="subcellular location">
    <subcellularLocation>
        <location evidence="1">Cell membrane</location>
        <topology evidence="1">Multi-pass membrane protein</topology>
    </subcellularLocation>
</comment>
<feature type="transmembrane region" description="Helical" evidence="8">
    <location>
        <begin position="148"/>
        <end position="169"/>
    </location>
</feature>
<dbReference type="Pfam" id="PF01032">
    <property type="entry name" value="FecCD"/>
    <property type="match status" value="1"/>
</dbReference>
<keyword evidence="5 8" id="KW-0812">Transmembrane</keyword>
<dbReference type="PANTHER" id="PTHR30472:SF25">
    <property type="entry name" value="ABC TRANSPORTER PERMEASE PROTEIN MJ0876-RELATED"/>
    <property type="match status" value="1"/>
</dbReference>
<dbReference type="RefSeq" id="WP_184169719.1">
    <property type="nucleotide sequence ID" value="NZ_JACHGF010000001.1"/>
</dbReference>
<dbReference type="Proteomes" id="UP000557307">
    <property type="component" value="Unassembled WGS sequence"/>
</dbReference>
<feature type="transmembrane region" description="Helical" evidence="8">
    <location>
        <begin position="84"/>
        <end position="104"/>
    </location>
</feature>
<keyword evidence="10" id="KW-1185">Reference proteome</keyword>
<name>A0A840TDF8_9BACT</name>
<comment type="caution">
    <text evidence="9">The sequence shown here is derived from an EMBL/GenBank/DDBJ whole genome shotgun (WGS) entry which is preliminary data.</text>
</comment>
<feature type="transmembrane region" description="Helical" evidence="8">
    <location>
        <begin position="27"/>
        <end position="50"/>
    </location>
</feature>
<evidence type="ECO:0000313" key="10">
    <source>
        <dbReference type="Proteomes" id="UP000557307"/>
    </source>
</evidence>
<feature type="transmembrane region" description="Helical" evidence="8">
    <location>
        <begin position="222"/>
        <end position="241"/>
    </location>
</feature>
<reference evidence="9 10" key="1">
    <citation type="submission" date="2020-08" db="EMBL/GenBank/DDBJ databases">
        <title>Genomic Encyclopedia of Type Strains, Phase IV (KMG-IV): sequencing the most valuable type-strain genomes for metagenomic binning, comparative biology and taxonomic classification.</title>
        <authorList>
            <person name="Goeker M."/>
        </authorList>
    </citation>
    <scope>NUCLEOTIDE SEQUENCE [LARGE SCALE GENOMIC DNA]</scope>
    <source>
        <strain evidence="9 10">DSM 105074</strain>
    </source>
</reference>
<evidence type="ECO:0000256" key="6">
    <source>
        <dbReference type="ARBA" id="ARBA00022989"/>
    </source>
</evidence>
<feature type="transmembrane region" description="Helical" evidence="8">
    <location>
        <begin position="181"/>
        <end position="202"/>
    </location>
</feature>
<keyword evidence="7 8" id="KW-0472">Membrane</keyword>
<evidence type="ECO:0000256" key="7">
    <source>
        <dbReference type="ARBA" id="ARBA00023136"/>
    </source>
</evidence>
<dbReference type="InterPro" id="IPR037294">
    <property type="entry name" value="ABC_BtuC-like"/>
</dbReference>
<dbReference type="FunFam" id="1.10.3470.10:FF:000001">
    <property type="entry name" value="Vitamin B12 ABC transporter permease BtuC"/>
    <property type="match status" value="1"/>
</dbReference>
<gene>
    <name evidence="9" type="ORF">HNQ92_000257</name>
</gene>
<feature type="transmembrane region" description="Helical" evidence="8">
    <location>
        <begin position="340"/>
        <end position="359"/>
    </location>
</feature>
<keyword evidence="3" id="KW-0813">Transport</keyword>
<dbReference type="PANTHER" id="PTHR30472">
    <property type="entry name" value="FERRIC ENTEROBACTIN TRANSPORT SYSTEM PERMEASE PROTEIN"/>
    <property type="match status" value="1"/>
</dbReference>
<accession>A0A840TDF8</accession>
<evidence type="ECO:0000256" key="8">
    <source>
        <dbReference type="SAM" id="Phobius"/>
    </source>
</evidence>